<comment type="pathway">
    <text evidence="4">Carbohydrate degradation; pentose phosphate pathway; D-ribose 5-phosphate from D-ribulose 5-phosphate (non-oxidative stage): step 1/1.</text>
</comment>
<accession>A0A1Z4N8B8</accession>
<dbReference type="Pfam" id="PF06026">
    <property type="entry name" value="Rib_5-P_isom_A"/>
    <property type="match status" value="1"/>
</dbReference>
<dbReference type="HAMAP" id="MF_00170">
    <property type="entry name" value="Rib_5P_isom_A"/>
    <property type="match status" value="1"/>
</dbReference>
<dbReference type="Gene3D" id="3.30.70.260">
    <property type="match status" value="1"/>
</dbReference>
<dbReference type="InterPro" id="IPR004788">
    <property type="entry name" value="Ribose5P_isomerase_type_A"/>
</dbReference>
<dbReference type="GO" id="GO:0005829">
    <property type="term" value="C:cytosol"/>
    <property type="evidence" value="ECO:0007669"/>
    <property type="project" value="TreeGrafter"/>
</dbReference>
<dbReference type="GO" id="GO:0006014">
    <property type="term" value="P:D-ribose metabolic process"/>
    <property type="evidence" value="ECO:0007669"/>
    <property type="project" value="TreeGrafter"/>
</dbReference>
<feature type="binding site" evidence="4">
    <location>
        <begin position="46"/>
        <end position="49"/>
    </location>
    <ligand>
        <name>substrate</name>
    </ligand>
</feature>
<dbReference type="EMBL" id="AP018248">
    <property type="protein sequence ID" value="BAZ01963.1"/>
    <property type="molecule type" value="Genomic_DNA"/>
</dbReference>
<comment type="similarity">
    <text evidence="2 4">Belongs to the ribose 5-phosphate isomerase family.</text>
</comment>
<evidence type="ECO:0000256" key="2">
    <source>
        <dbReference type="ARBA" id="ARBA00008088"/>
    </source>
</evidence>
<feature type="binding site" evidence="4">
    <location>
        <begin position="103"/>
        <end position="106"/>
    </location>
    <ligand>
        <name>substrate</name>
    </ligand>
</feature>
<name>A0A1Z4N8B8_9CYAN</name>
<dbReference type="Proteomes" id="UP000218785">
    <property type="component" value="Chromosome"/>
</dbReference>
<sequence>MFILDKLYGAFLGMTAAADPVKLMKQEVGKAAAALVKSGSIVGLGTGSTTAYTIQFLGERLQSGELKDIVGVPTSFQSEVLAKQYGVPLTTLDAIDHIDIAIDGADEVDPQKNLIKGGGAAHTREKVVDYLANQFIVVVDSGKLVDRLGSSFAVPVEVIPMAITPVTDAIKKLGGKPELRMGVKKAGPVITDQGNFVLDVRFDSIDDPVNLEKTLNNLPGVLENGIFVNCVDLVLVGEVKDGQPLVRQF</sequence>
<dbReference type="Gene3D" id="3.40.50.1360">
    <property type="match status" value="1"/>
</dbReference>
<comment type="catalytic activity">
    <reaction evidence="1 4">
        <text>aldehydo-D-ribose 5-phosphate = D-ribulose 5-phosphate</text>
        <dbReference type="Rhea" id="RHEA:14657"/>
        <dbReference type="ChEBI" id="CHEBI:58121"/>
        <dbReference type="ChEBI" id="CHEBI:58273"/>
        <dbReference type="EC" id="5.3.1.6"/>
    </reaction>
</comment>
<dbReference type="UniPathway" id="UPA00115">
    <property type="reaction ID" value="UER00412"/>
</dbReference>
<feature type="binding site" evidence="4">
    <location>
        <begin position="116"/>
        <end position="119"/>
    </location>
    <ligand>
        <name>substrate</name>
    </ligand>
</feature>
<evidence type="ECO:0000256" key="4">
    <source>
        <dbReference type="HAMAP-Rule" id="MF_00170"/>
    </source>
</evidence>
<evidence type="ECO:0000256" key="3">
    <source>
        <dbReference type="ARBA" id="ARBA00023235"/>
    </source>
</evidence>
<dbReference type="InterPro" id="IPR020672">
    <property type="entry name" value="Ribose5P_isomerase_typA_subgr"/>
</dbReference>
<dbReference type="KEGG" id="ttq:NIES37_59700"/>
<proteinExistence type="inferred from homology"/>
<organism evidence="5 6">
    <name type="scientific">Tolypothrix tenuis PCC 7101</name>
    <dbReference type="NCBI Taxonomy" id="231146"/>
    <lineage>
        <taxon>Bacteria</taxon>
        <taxon>Bacillati</taxon>
        <taxon>Cyanobacteriota</taxon>
        <taxon>Cyanophyceae</taxon>
        <taxon>Nostocales</taxon>
        <taxon>Tolypothrichaceae</taxon>
        <taxon>Tolypothrix</taxon>
    </lineage>
</organism>
<comment type="subunit">
    <text evidence="4">Homodimer.</text>
</comment>
<dbReference type="GO" id="GO:0004751">
    <property type="term" value="F:ribose-5-phosphate isomerase activity"/>
    <property type="evidence" value="ECO:0007669"/>
    <property type="project" value="UniProtKB-UniRule"/>
</dbReference>
<dbReference type="FunFam" id="3.40.50.1360:FF:000001">
    <property type="entry name" value="Ribose-5-phosphate isomerase A"/>
    <property type="match status" value="1"/>
</dbReference>
<feature type="binding site" evidence="4">
    <location>
        <position position="143"/>
    </location>
    <ligand>
        <name>substrate</name>
    </ligand>
</feature>
<dbReference type="CDD" id="cd01398">
    <property type="entry name" value="RPI_A"/>
    <property type="match status" value="1"/>
</dbReference>
<dbReference type="SUPFAM" id="SSF75445">
    <property type="entry name" value="D-ribose-5-phosphate isomerase (RpiA), lid domain"/>
    <property type="match status" value="1"/>
</dbReference>
<dbReference type="NCBIfam" id="TIGR00021">
    <property type="entry name" value="rpiA"/>
    <property type="match status" value="1"/>
</dbReference>
<dbReference type="FunFam" id="3.30.70.260:FF:000018">
    <property type="entry name" value="Ribose-5-phosphate isomerase A"/>
    <property type="match status" value="1"/>
</dbReference>
<protein>
    <recommendedName>
        <fullName evidence="4">Ribose-5-phosphate isomerase A</fullName>
        <ecNumber evidence="4">5.3.1.6</ecNumber>
    </recommendedName>
    <alternativeName>
        <fullName evidence="4">Phosphoriboisomerase A</fullName>
        <shortName evidence="4">PRI</shortName>
    </alternativeName>
</protein>
<dbReference type="GO" id="GO:0009052">
    <property type="term" value="P:pentose-phosphate shunt, non-oxidative branch"/>
    <property type="evidence" value="ECO:0007669"/>
    <property type="project" value="UniProtKB-UniRule"/>
</dbReference>
<evidence type="ECO:0000313" key="6">
    <source>
        <dbReference type="Proteomes" id="UP000218785"/>
    </source>
</evidence>
<reference evidence="5 6" key="1">
    <citation type="submission" date="2017-06" db="EMBL/GenBank/DDBJ databases">
        <title>Genome sequencing of cyanobaciteial culture collection at National Institute for Environmental Studies (NIES).</title>
        <authorList>
            <person name="Hirose Y."/>
            <person name="Shimura Y."/>
            <person name="Fujisawa T."/>
            <person name="Nakamura Y."/>
            <person name="Kawachi M."/>
        </authorList>
    </citation>
    <scope>NUCLEOTIDE SEQUENCE [LARGE SCALE GENOMIC DNA]</scope>
    <source>
        <strain evidence="5 6">NIES-37</strain>
    </source>
</reference>
<comment type="function">
    <text evidence="4">Catalyzes the reversible conversion of ribose-5-phosphate to ribulose 5-phosphate.</text>
</comment>
<dbReference type="PANTHER" id="PTHR11934">
    <property type="entry name" value="RIBOSE-5-PHOSPHATE ISOMERASE"/>
    <property type="match status" value="1"/>
</dbReference>
<dbReference type="NCBIfam" id="NF001924">
    <property type="entry name" value="PRK00702.1"/>
    <property type="match status" value="1"/>
</dbReference>
<feature type="active site" description="Proton acceptor" evidence="4">
    <location>
        <position position="125"/>
    </location>
</feature>
<dbReference type="InterPro" id="IPR037171">
    <property type="entry name" value="NagB/RpiA_transferase-like"/>
</dbReference>
<dbReference type="EC" id="5.3.1.6" evidence="4"/>
<dbReference type="AlphaFoldDB" id="A0A1Z4N8B8"/>
<gene>
    <name evidence="4" type="primary">rpiA</name>
    <name evidence="5" type="ORF">NIES37_59700</name>
</gene>
<dbReference type="SUPFAM" id="SSF100950">
    <property type="entry name" value="NagB/RpiA/CoA transferase-like"/>
    <property type="match status" value="1"/>
</dbReference>
<keyword evidence="6" id="KW-1185">Reference proteome</keyword>
<dbReference type="PANTHER" id="PTHR11934:SF0">
    <property type="entry name" value="RIBOSE-5-PHOSPHATE ISOMERASE"/>
    <property type="match status" value="1"/>
</dbReference>
<evidence type="ECO:0000256" key="1">
    <source>
        <dbReference type="ARBA" id="ARBA00001713"/>
    </source>
</evidence>
<evidence type="ECO:0000313" key="5">
    <source>
        <dbReference type="EMBL" id="BAZ01963.1"/>
    </source>
</evidence>
<keyword evidence="3 4" id="KW-0413">Isomerase</keyword>